<name>A0A1A9VF57_GLOAU</name>
<protein>
    <submittedName>
        <fullName evidence="1">Uncharacterized protein</fullName>
    </submittedName>
</protein>
<dbReference type="Proteomes" id="UP000078200">
    <property type="component" value="Unassembled WGS sequence"/>
</dbReference>
<keyword evidence="2" id="KW-1185">Reference proteome</keyword>
<dbReference type="AlphaFoldDB" id="A0A1A9VF57"/>
<dbReference type="EnsemblMetazoa" id="GAUT035287-RA">
    <property type="protein sequence ID" value="GAUT035287-PA"/>
    <property type="gene ID" value="GAUT035287"/>
</dbReference>
<evidence type="ECO:0000313" key="2">
    <source>
        <dbReference type="Proteomes" id="UP000078200"/>
    </source>
</evidence>
<dbReference type="VEuPathDB" id="VectorBase:GAUT035287"/>
<proteinExistence type="predicted"/>
<evidence type="ECO:0000313" key="1">
    <source>
        <dbReference type="EnsemblMetazoa" id="GAUT035287-PA"/>
    </source>
</evidence>
<reference evidence="1" key="1">
    <citation type="submission" date="2020-05" db="UniProtKB">
        <authorList>
            <consortium name="EnsemblMetazoa"/>
        </authorList>
    </citation>
    <scope>IDENTIFICATION</scope>
    <source>
        <strain evidence="1">TTRI</strain>
    </source>
</reference>
<organism evidence="1 2">
    <name type="scientific">Glossina austeni</name>
    <name type="common">Savannah tsetse fly</name>
    <dbReference type="NCBI Taxonomy" id="7395"/>
    <lineage>
        <taxon>Eukaryota</taxon>
        <taxon>Metazoa</taxon>
        <taxon>Ecdysozoa</taxon>
        <taxon>Arthropoda</taxon>
        <taxon>Hexapoda</taxon>
        <taxon>Insecta</taxon>
        <taxon>Pterygota</taxon>
        <taxon>Neoptera</taxon>
        <taxon>Endopterygota</taxon>
        <taxon>Diptera</taxon>
        <taxon>Brachycera</taxon>
        <taxon>Muscomorpha</taxon>
        <taxon>Hippoboscoidea</taxon>
        <taxon>Glossinidae</taxon>
        <taxon>Glossina</taxon>
    </lineage>
</organism>
<accession>A0A1A9VF57</accession>
<sequence length="167" mass="18221">MCKCEIKKILSSEYFNPVEARLLRGKSITTFTTSIITIGQICAVTSVEGDKSGVELISISIGFHKTWRGGYSRSIETTASGWNDLTASTMNSISMQSYIRARALKSSLELTSPLSISSGKPSGIGIAFMTKRLCLLGDLDRHCWLDSSNTVSRYDTTGSDFLRGMQA</sequence>